<proteinExistence type="predicted"/>
<feature type="transmembrane region" description="Helical" evidence="1">
    <location>
        <begin position="83"/>
        <end position="103"/>
    </location>
</feature>
<keyword evidence="1" id="KW-0472">Membrane</keyword>
<dbReference type="Proteomes" id="UP000198287">
    <property type="component" value="Unassembled WGS sequence"/>
</dbReference>
<feature type="transmembrane region" description="Helical" evidence="1">
    <location>
        <begin position="309"/>
        <end position="331"/>
    </location>
</feature>
<dbReference type="AlphaFoldDB" id="A0A226F3V7"/>
<feature type="transmembrane region" description="Helical" evidence="1">
    <location>
        <begin position="51"/>
        <end position="71"/>
    </location>
</feature>
<accession>A0A226F3V7</accession>
<evidence type="ECO:0000313" key="2">
    <source>
        <dbReference type="EMBL" id="OXA64459.1"/>
    </source>
</evidence>
<keyword evidence="3" id="KW-1185">Reference proteome</keyword>
<feature type="transmembrane region" description="Helical" evidence="1">
    <location>
        <begin position="194"/>
        <end position="215"/>
    </location>
</feature>
<feature type="transmembrane region" description="Helical" evidence="1">
    <location>
        <begin position="275"/>
        <end position="297"/>
    </location>
</feature>
<keyword evidence="1" id="KW-1133">Transmembrane helix</keyword>
<name>A0A226F3V7_FOLCA</name>
<evidence type="ECO:0000313" key="3">
    <source>
        <dbReference type="Proteomes" id="UP000198287"/>
    </source>
</evidence>
<dbReference type="EMBL" id="LNIX01000001">
    <property type="protein sequence ID" value="OXA64459.1"/>
    <property type="molecule type" value="Genomic_DNA"/>
</dbReference>
<sequence>MFHDDALKHLRRGVHVIQRSCFGLAYCFEWDAKTNRAIPLRNGSKYRSFQILCYLFVFFVAPAFLARSYHLAVMSPPGQESPASIGVTYAAAIIITGFVPMAWNLKRASGPRKYVSVYQATMEMEKHFEALCRNYDLNPAALTAVQTCSKMLSSYFYQFDYMAPLSFAIISFTPISPVYTTIHSISKALNLKLITGKIGTILISGVPASLGGIFLMATMGACILISGYGVVCLYVWTLAIIPTSNRVELPFETALHVYTCLRHVTILHSEMAHDFVAVCLHHGTMVVLSTGALFNMITELAKGAEMSAILIFACVALILVCLWIEIFAIYFTAMSSTASKEFFRQMRLIHGENKYKRKALRCLLPNYVNLEAVSSADTFLNGVQMEYFSNYLIRVTDNTIDLLLAYK</sequence>
<keyword evidence="1" id="KW-0812">Transmembrane</keyword>
<feature type="transmembrane region" description="Helical" evidence="1">
    <location>
        <begin position="161"/>
        <end position="182"/>
    </location>
</feature>
<reference evidence="2 3" key="1">
    <citation type="submission" date="2015-12" db="EMBL/GenBank/DDBJ databases">
        <title>The genome of Folsomia candida.</title>
        <authorList>
            <person name="Faddeeva A."/>
            <person name="Derks M.F."/>
            <person name="Anvar Y."/>
            <person name="Smit S."/>
            <person name="Van Straalen N."/>
            <person name="Roelofs D."/>
        </authorList>
    </citation>
    <scope>NUCLEOTIDE SEQUENCE [LARGE SCALE GENOMIC DNA]</scope>
    <source>
        <strain evidence="2 3">VU population</strain>
        <tissue evidence="2">Whole body</tissue>
    </source>
</reference>
<feature type="transmembrane region" description="Helical" evidence="1">
    <location>
        <begin position="222"/>
        <end position="241"/>
    </location>
</feature>
<protein>
    <recommendedName>
        <fullName evidence="4">Gustatory receptor</fullName>
    </recommendedName>
</protein>
<organism evidence="2 3">
    <name type="scientific">Folsomia candida</name>
    <name type="common">Springtail</name>
    <dbReference type="NCBI Taxonomy" id="158441"/>
    <lineage>
        <taxon>Eukaryota</taxon>
        <taxon>Metazoa</taxon>
        <taxon>Ecdysozoa</taxon>
        <taxon>Arthropoda</taxon>
        <taxon>Hexapoda</taxon>
        <taxon>Collembola</taxon>
        <taxon>Entomobryomorpha</taxon>
        <taxon>Isotomoidea</taxon>
        <taxon>Isotomidae</taxon>
        <taxon>Proisotominae</taxon>
        <taxon>Folsomia</taxon>
    </lineage>
</organism>
<evidence type="ECO:0008006" key="4">
    <source>
        <dbReference type="Google" id="ProtNLM"/>
    </source>
</evidence>
<gene>
    <name evidence="2" type="ORF">Fcan01_00451</name>
</gene>
<comment type="caution">
    <text evidence="2">The sequence shown here is derived from an EMBL/GenBank/DDBJ whole genome shotgun (WGS) entry which is preliminary data.</text>
</comment>
<evidence type="ECO:0000256" key="1">
    <source>
        <dbReference type="SAM" id="Phobius"/>
    </source>
</evidence>